<protein>
    <submittedName>
        <fullName evidence="1">Uncharacterized protein</fullName>
    </submittedName>
</protein>
<evidence type="ECO:0000313" key="1">
    <source>
        <dbReference type="EMBL" id="KKK79849.1"/>
    </source>
</evidence>
<feature type="non-terminal residue" evidence="1">
    <location>
        <position position="1"/>
    </location>
</feature>
<name>A0A0F9AN24_9ZZZZ</name>
<dbReference type="AlphaFoldDB" id="A0A0F9AN24"/>
<gene>
    <name evidence="1" type="ORF">LCGC14_2829360</name>
</gene>
<comment type="caution">
    <text evidence="1">The sequence shown here is derived from an EMBL/GenBank/DDBJ whole genome shotgun (WGS) entry which is preliminary data.</text>
</comment>
<reference evidence="1" key="1">
    <citation type="journal article" date="2015" name="Nature">
        <title>Complex archaea that bridge the gap between prokaryotes and eukaryotes.</title>
        <authorList>
            <person name="Spang A."/>
            <person name="Saw J.H."/>
            <person name="Jorgensen S.L."/>
            <person name="Zaremba-Niedzwiedzka K."/>
            <person name="Martijn J."/>
            <person name="Lind A.E."/>
            <person name="van Eijk R."/>
            <person name="Schleper C."/>
            <person name="Guy L."/>
            <person name="Ettema T.J."/>
        </authorList>
    </citation>
    <scope>NUCLEOTIDE SEQUENCE</scope>
</reference>
<organism evidence="1">
    <name type="scientific">marine sediment metagenome</name>
    <dbReference type="NCBI Taxonomy" id="412755"/>
    <lineage>
        <taxon>unclassified sequences</taxon>
        <taxon>metagenomes</taxon>
        <taxon>ecological metagenomes</taxon>
    </lineage>
</organism>
<dbReference type="EMBL" id="LAZR01053843">
    <property type="protein sequence ID" value="KKK79849.1"/>
    <property type="molecule type" value="Genomic_DNA"/>
</dbReference>
<sequence>FVLNIGMSDMSLEEWTQVWERAAALIQTVDHAELDELWRDSMILTHATGALMAMVQKGIYWPEHENFRKLH</sequence>
<proteinExistence type="predicted"/>
<accession>A0A0F9AN24</accession>